<evidence type="ECO:0000313" key="3">
    <source>
        <dbReference type="EMBL" id="VDN99126.1"/>
    </source>
</evidence>
<dbReference type="InterPro" id="IPR053233">
    <property type="entry name" value="ABRA-related"/>
</dbReference>
<dbReference type="EMBL" id="UZAE01001854">
    <property type="protein sequence ID" value="VDN99126.1"/>
    <property type="molecule type" value="Genomic_DNA"/>
</dbReference>
<feature type="region of interest" description="Disordered" evidence="1">
    <location>
        <begin position="408"/>
        <end position="456"/>
    </location>
</feature>
<dbReference type="PANTHER" id="PTHR21715">
    <property type="entry name" value="RH04127P"/>
    <property type="match status" value="1"/>
</dbReference>
<dbReference type="OrthoDB" id="6344460at2759"/>
<evidence type="ECO:0000313" key="5">
    <source>
        <dbReference type="WBParaSite" id="HNAJ_0000326801-mRNA-1"/>
    </source>
</evidence>
<feature type="compositionally biased region" description="Low complexity" evidence="1">
    <location>
        <begin position="147"/>
        <end position="161"/>
    </location>
</feature>
<evidence type="ECO:0000256" key="1">
    <source>
        <dbReference type="SAM" id="MobiDB-lite"/>
    </source>
</evidence>
<dbReference type="Gene3D" id="3.30.1470.10">
    <property type="entry name" value="Photosystem I PsaD, reaction center subunit II"/>
    <property type="match status" value="1"/>
</dbReference>
<dbReference type="STRING" id="102285.A0A0R3T880"/>
<feature type="compositionally biased region" description="Polar residues" evidence="1">
    <location>
        <begin position="184"/>
        <end position="206"/>
    </location>
</feature>
<dbReference type="InterPro" id="IPR001202">
    <property type="entry name" value="WW_dom"/>
</dbReference>
<feature type="compositionally biased region" description="Polar residues" evidence="1">
    <location>
        <begin position="162"/>
        <end position="171"/>
    </location>
</feature>
<reference evidence="3 4" key="2">
    <citation type="submission" date="2018-11" db="EMBL/GenBank/DDBJ databases">
        <authorList>
            <consortium name="Pathogen Informatics"/>
        </authorList>
    </citation>
    <scope>NUCLEOTIDE SEQUENCE [LARGE SCALE GENOMIC DNA]</scope>
</reference>
<dbReference type="WBParaSite" id="HNAJ_0000326801-mRNA-1">
    <property type="protein sequence ID" value="HNAJ_0000326801-mRNA-1"/>
    <property type="gene ID" value="HNAJ_0000326801"/>
</dbReference>
<name>A0A0R3T880_RODNA</name>
<dbReference type="Proteomes" id="UP000278807">
    <property type="component" value="Unassembled WGS sequence"/>
</dbReference>
<dbReference type="PROSITE" id="PS50020">
    <property type="entry name" value="WW_DOMAIN_2"/>
    <property type="match status" value="1"/>
</dbReference>
<evidence type="ECO:0000259" key="2">
    <source>
        <dbReference type="PROSITE" id="PS50020"/>
    </source>
</evidence>
<feature type="domain" description="WW" evidence="2">
    <location>
        <begin position="59"/>
        <end position="92"/>
    </location>
</feature>
<dbReference type="AlphaFoldDB" id="A0A0R3T880"/>
<feature type="compositionally biased region" description="Basic and acidic residues" evidence="1">
    <location>
        <begin position="431"/>
        <end position="440"/>
    </location>
</feature>
<dbReference type="PANTHER" id="PTHR21715:SF0">
    <property type="entry name" value="RH04127P"/>
    <property type="match status" value="1"/>
</dbReference>
<feature type="region of interest" description="Disordered" evidence="1">
    <location>
        <begin position="113"/>
        <end position="207"/>
    </location>
</feature>
<reference evidence="5" key="1">
    <citation type="submission" date="2017-02" db="UniProtKB">
        <authorList>
            <consortium name="WormBaseParasite"/>
        </authorList>
    </citation>
    <scope>IDENTIFICATION</scope>
</reference>
<keyword evidence="4" id="KW-1185">Reference proteome</keyword>
<evidence type="ECO:0000313" key="4">
    <source>
        <dbReference type="Proteomes" id="UP000278807"/>
    </source>
</evidence>
<gene>
    <name evidence="3" type="ORF">HNAJ_LOCUS3267</name>
</gene>
<organism evidence="5">
    <name type="scientific">Rodentolepis nana</name>
    <name type="common">Dwarf tapeworm</name>
    <name type="synonym">Hymenolepis nana</name>
    <dbReference type="NCBI Taxonomy" id="102285"/>
    <lineage>
        <taxon>Eukaryota</taxon>
        <taxon>Metazoa</taxon>
        <taxon>Spiralia</taxon>
        <taxon>Lophotrochozoa</taxon>
        <taxon>Platyhelminthes</taxon>
        <taxon>Cestoda</taxon>
        <taxon>Eucestoda</taxon>
        <taxon>Cyclophyllidea</taxon>
        <taxon>Hymenolepididae</taxon>
        <taxon>Rodentolepis</taxon>
    </lineage>
</organism>
<proteinExistence type="predicted"/>
<protein>
    <submittedName>
        <fullName evidence="5">WW domain-containing protein</fullName>
    </submittedName>
</protein>
<accession>A0A0R3T880</accession>
<sequence length="456" mass="51169">MEKVKSKPTAENSRNFTVLEEIDNLKPTEEEVRLYAKGLGIDPDKEEYLLPIALEGVSAPLPIGWQALRSRDGSIVYQQTQSGIVVYEHPQDSLYRAKVAEARKIKMNSLTDQTESKTVYQQLPEPKPSKGNSSFKIPLFPPAHNDSNSGSGSILSLSNSNMPHVQSSPTAKKTPVAKKVLVERNTNSKSTRNSLNRSHMNENSPNIDKLADRFSDEVRVSVPSDAENYQHNCHTHTPLSTKRQRPKVDFKCTRKIFENDENGCASSLFSPQDIRNNRQHFSPLTPGFHHRGLLHDIPPIDRSYGVEFDSNASLRYLHEEQARIHDKIAVLKLTYKAYKARLASISSSISMIRSTRTAAMLAAGNFSNSRMSPLSNNRCHSPSFHFRHRSHSTMSRHPATVAASVISPAASTASDSHQKPLYNHQQVQQIRRGDDRDRRFSIQNLTSSRKTPKSAL</sequence>